<dbReference type="InParanoid" id="A0A212F378"/>
<evidence type="ECO:0000256" key="5">
    <source>
        <dbReference type="ARBA" id="ARBA00022833"/>
    </source>
</evidence>
<keyword evidence="4 6" id="KW-0863">Zinc-finger</keyword>
<dbReference type="Gene3D" id="3.40.50.410">
    <property type="entry name" value="von Willebrand factor, type A domain"/>
    <property type="match status" value="1"/>
</dbReference>
<dbReference type="InterPro" id="IPR036179">
    <property type="entry name" value="Ig-like_dom_sf"/>
</dbReference>
<feature type="domain" description="Ig-like" evidence="8">
    <location>
        <begin position="381"/>
        <end position="470"/>
    </location>
</feature>
<dbReference type="Gene3D" id="2.130.10.10">
    <property type="entry name" value="YVTN repeat-like/Quinoprotein amine dehydrogenase"/>
    <property type="match status" value="1"/>
</dbReference>
<comment type="caution">
    <text evidence="9">The sequence shown here is derived from an EMBL/GenBank/DDBJ whole genome shotgun (WGS) entry which is preliminary data.</text>
</comment>
<dbReference type="InterPro" id="IPR036322">
    <property type="entry name" value="WD40_repeat_dom_sf"/>
</dbReference>
<dbReference type="Pfam" id="PF07679">
    <property type="entry name" value="I-set"/>
    <property type="match status" value="3"/>
</dbReference>
<dbReference type="InterPro" id="IPR056499">
    <property type="entry name" value="Beta-prop_HPS5-like"/>
</dbReference>
<keyword evidence="10" id="KW-1185">Reference proteome</keyword>
<dbReference type="InterPro" id="IPR003598">
    <property type="entry name" value="Ig_sub2"/>
</dbReference>
<dbReference type="PROSITE" id="PS50089">
    <property type="entry name" value="ZF_RING_2"/>
    <property type="match status" value="1"/>
</dbReference>
<evidence type="ECO:0000259" key="7">
    <source>
        <dbReference type="PROSITE" id="PS50089"/>
    </source>
</evidence>
<dbReference type="InterPro" id="IPR013098">
    <property type="entry name" value="Ig_I-set"/>
</dbReference>
<gene>
    <name evidence="9" type="ORF">KGM_213245</name>
</gene>
<protein>
    <submittedName>
        <fullName evidence="9">Hermansky-Pudlak syndrome 5</fullName>
    </submittedName>
</protein>
<dbReference type="InterPro" id="IPR036465">
    <property type="entry name" value="vWFA_dom_sf"/>
</dbReference>
<name>A0A212F378_DANPL</name>
<evidence type="ECO:0000313" key="9">
    <source>
        <dbReference type="EMBL" id="OWR48173.1"/>
    </source>
</evidence>
<dbReference type="GO" id="GO:0005737">
    <property type="term" value="C:cytoplasm"/>
    <property type="evidence" value="ECO:0007669"/>
    <property type="project" value="TreeGrafter"/>
</dbReference>
<feature type="domain" description="Ig-like" evidence="8">
    <location>
        <begin position="475"/>
        <end position="557"/>
    </location>
</feature>
<evidence type="ECO:0000256" key="4">
    <source>
        <dbReference type="ARBA" id="ARBA00022771"/>
    </source>
</evidence>
<feature type="domain" description="Ig-like" evidence="8">
    <location>
        <begin position="568"/>
        <end position="660"/>
    </location>
</feature>
<sequence>MVVDTTGSMVDEIEILKNNIQSLMLAMTNRNFDNYILIPFLHLDSGPPLISQSPQGLADIVSVIEVSEGYDCQENSLIAIQKALEVSKPRSTIFVFTDAEAEDADKLYTIQNLCENSQSQVIIFQSGTCFTRESQAATENIYKKIANSCGGSHFFFYLNNLRQSFKYMQEVTKVDWTEVKTYEFYGSRHYPFSVDSYTKDLLIAISGNYPTIAVKNNFGESIGVNEIIETTTMKVIRVGEALFGEYIADISCQGATMLTFYRKKEVQFRYGFSPLQPKSLRETTPLPIPGVINYLLISLPENNLDLVSIQLKMSDEYNHRSIDHHVIDESRKLYAATILIEPMRTFKVLVKCRDINNQEISGTSEQMQPQRLVLKSQSIAPEAKILEVDPLINFGSSYSLACKVNSYPKPEIWWEDSMEEKLPSESALLEIPHVYISYLRIENATRNDTITCKCKNTEGEDAVSTNIYVNRTFTFDVIQTPSDITVEYGAEGKLFCEANTYPESEIKWYHNDTLIESLEDFDIIEDEHMLLIKNMNLNHTGTYNCEISNSEETRTFSSNVYISGLETPQIDLGNSEILLKPGDETEQECTIIKGKPFPEISWKYKSSYDNIDLSDVPDGVKINGAALKIDYADLYHSGFYVCEAINILGTDTQEISVKIQYPPKIRNGDEKKIVKYGETVDLICDVDAVPTASVRWDMYQDDIAIPFDARHSTNDRNTHRFTANTRDSGLYVCTAQNVLGTATRKVKVNVLVAPYIEALEWNTLTARRGSTVNLSCKIILGNPLPKIKWVYIAPNLNTTELVRSDSAGILDLVLEDITKKHEGSYQCIAENDVAVDSIKLLLTSIPPYILQELPDIFETVNYPIRNIHRIKYTCFNVSKSLLAFGATSGGIYVFNRLPCEFVQLIPSKDGPITRLSISPDEQYISFTNGKGMVTVTRCDQNLSGYSSHMKHHGNEVTCMVWSNTMLFTGDDVGKVCVLQLQNFIAKTMFQSSSQIIMNLDSRICQIDAKGCMLLVSTLTRCYICNTIQEQYRQIGQKLRDGEYGACFVTMEKIITNGTSEDKHENFIEAKKYNIVDDDVGFVVGEEFSNTVIYCARPSSRLWEATVDGMVRRTHQFKQVLSNNPSKVITKELYDRQKFVLNDTNDHTNGQSVNFTKIYNFNKTIFSYSKSALYFLNVERVDETIWFDEYKDIIECSVYDDILYIWRANGCLVSLRLMEVDRFLVKSYFDEKYVLCSELCMAFKEYLLTRNLSPKIHNLVGLKDKIDNGVIKSLEDVLEKFNSLKTSDATKTKSGIFVVDNTYQNMLDDRKTKVSEESVFGPVSPEAMQALKELSITVSDKLSTSKKIIKEKWGGFEERMKHLSIEKHEASPIRNENVTKWVSRDDYEGEDAPIVLENNIVFKESSPTVRENTIVDEFEVCKMLYQYSRLSVVIESSDLNSIIDNNTCNMKEVHDLMLLLQKYCISINAIEESKFVPNNIFLTYLNTSSSKCDLLDVIINDEVLYKYFVDSCIAVNIKMQKHLSLGCECGFPLPYVRTSQMPVFSDLIDQFIEIQWSSQTKEQCYEVCKKMPYLWRKILYLRRNEDLINVLRILLQMLDEGLLHSFLPQFTLDTWERTIQLYATLYGNICLNCNKKFNHVSVKDMLSWDYLGSLMIKSIGGRKAIQVMQKYANLIEMGALTMRFYHTCLLVSLYEKIDVTINITLVDTIYSSYDFKESRVEIHKLLQNTSEGVIKNTALPLTVAATSPCWGLKKVYENISNESDSVINDISMAMTNNNIIDCDLCGLPLQNEVLIQDGGLWVFKCGHTFHGACLNLNQIKLCPSCSIN</sequence>
<feature type="domain" description="Ig-like" evidence="8">
    <location>
        <begin position="754"/>
        <end position="843"/>
    </location>
</feature>
<feature type="domain" description="RING-type" evidence="7">
    <location>
        <begin position="1781"/>
        <end position="1825"/>
    </location>
</feature>
<evidence type="ECO:0000313" key="10">
    <source>
        <dbReference type="Proteomes" id="UP000007151"/>
    </source>
</evidence>
<proteinExistence type="predicted"/>
<comment type="subcellular location">
    <subcellularLocation>
        <location evidence="1">Secreted</location>
    </subcellularLocation>
</comment>
<evidence type="ECO:0000256" key="1">
    <source>
        <dbReference type="ARBA" id="ARBA00004613"/>
    </source>
</evidence>
<dbReference type="Pfam" id="PF13927">
    <property type="entry name" value="Ig_3"/>
    <property type="match status" value="1"/>
</dbReference>
<dbReference type="Pfam" id="PF25106">
    <property type="entry name" value="VWA_4"/>
    <property type="match status" value="1"/>
</dbReference>
<organism evidence="9 10">
    <name type="scientific">Danaus plexippus plexippus</name>
    <dbReference type="NCBI Taxonomy" id="278856"/>
    <lineage>
        <taxon>Eukaryota</taxon>
        <taxon>Metazoa</taxon>
        <taxon>Ecdysozoa</taxon>
        <taxon>Arthropoda</taxon>
        <taxon>Hexapoda</taxon>
        <taxon>Insecta</taxon>
        <taxon>Pterygota</taxon>
        <taxon>Neoptera</taxon>
        <taxon>Endopterygota</taxon>
        <taxon>Lepidoptera</taxon>
        <taxon>Glossata</taxon>
        <taxon>Ditrysia</taxon>
        <taxon>Papilionoidea</taxon>
        <taxon>Nymphalidae</taxon>
        <taxon>Danainae</taxon>
        <taxon>Danaini</taxon>
        <taxon>Danaina</taxon>
        <taxon>Danaus</taxon>
        <taxon>Danaus</taxon>
    </lineage>
</organism>
<dbReference type="SUPFAM" id="SSF48726">
    <property type="entry name" value="Immunoglobulin"/>
    <property type="match status" value="5"/>
</dbReference>
<dbReference type="Pfam" id="PF23757">
    <property type="entry name" value="TPR_HPS5_insect"/>
    <property type="match status" value="1"/>
</dbReference>
<dbReference type="InterPro" id="IPR056861">
    <property type="entry name" value="HMCN1-like_VWA"/>
</dbReference>
<reference evidence="9 10" key="1">
    <citation type="journal article" date="2011" name="Cell">
        <title>The monarch butterfly genome yields insights into long-distance migration.</title>
        <authorList>
            <person name="Zhan S."/>
            <person name="Merlin C."/>
            <person name="Boore J.L."/>
            <person name="Reppert S.M."/>
        </authorList>
    </citation>
    <scope>NUCLEOTIDE SEQUENCE [LARGE SCALE GENOMIC DNA]</scope>
    <source>
        <strain evidence="9">F-2</strain>
    </source>
</reference>
<dbReference type="SUPFAM" id="SSF50978">
    <property type="entry name" value="WD40 repeat-like"/>
    <property type="match status" value="1"/>
</dbReference>
<dbReference type="STRING" id="278856.A0A212F378"/>
<accession>A0A212F378</accession>
<evidence type="ECO:0000259" key="8">
    <source>
        <dbReference type="PROSITE" id="PS50835"/>
    </source>
</evidence>
<dbReference type="KEGG" id="dpl:KGM_213245"/>
<dbReference type="InterPro" id="IPR056446">
    <property type="entry name" value="TPR_HPS5_insects"/>
</dbReference>
<dbReference type="PANTHER" id="PTHR23287">
    <property type="entry name" value="RUBY-EYE2-LIKE PROTEIN"/>
    <property type="match status" value="1"/>
</dbReference>
<dbReference type="InterPro" id="IPR013783">
    <property type="entry name" value="Ig-like_fold"/>
</dbReference>
<dbReference type="SUPFAM" id="SSF53300">
    <property type="entry name" value="vWA-like"/>
    <property type="match status" value="1"/>
</dbReference>
<dbReference type="SMART" id="SM00409">
    <property type="entry name" value="IG"/>
    <property type="match status" value="5"/>
</dbReference>
<dbReference type="CDD" id="cd00096">
    <property type="entry name" value="Ig"/>
    <property type="match status" value="1"/>
</dbReference>
<dbReference type="GO" id="GO:0032991">
    <property type="term" value="C:protein-containing complex"/>
    <property type="evidence" value="ECO:0007669"/>
    <property type="project" value="UniProtKB-ARBA"/>
</dbReference>
<dbReference type="eggNOG" id="KOG3621">
    <property type="taxonomic scope" value="Eukaryota"/>
</dbReference>
<dbReference type="Proteomes" id="UP000007151">
    <property type="component" value="Unassembled WGS sequence"/>
</dbReference>
<dbReference type="GO" id="GO:0048066">
    <property type="term" value="P:developmental pigmentation"/>
    <property type="evidence" value="ECO:0007669"/>
    <property type="project" value="TreeGrafter"/>
</dbReference>
<dbReference type="EMBL" id="AGBW02010618">
    <property type="protein sequence ID" value="OWR48173.1"/>
    <property type="molecule type" value="Genomic_DNA"/>
</dbReference>
<dbReference type="SMART" id="SM00408">
    <property type="entry name" value="IGc2"/>
    <property type="match status" value="5"/>
</dbReference>
<keyword evidence="5" id="KW-0862">Zinc</keyword>
<evidence type="ECO:0000256" key="6">
    <source>
        <dbReference type="PROSITE-ProRule" id="PRU00175"/>
    </source>
</evidence>
<dbReference type="PANTHER" id="PTHR23287:SF18">
    <property type="entry name" value="BLOC-2 COMPLEX MEMBER HPS5"/>
    <property type="match status" value="1"/>
</dbReference>
<evidence type="ECO:0000256" key="2">
    <source>
        <dbReference type="ARBA" id="ARBA00022525"/>
    </source>
</evidence>
<dbReference type="InterPro" id="IPR003599">
    <property type="entry name" value="Ig_sub"/>
</dbReference>
<dbReference type="GO" id="GO:0008270">
    <property type="term" value="F:zinc ion binding"/>
    <property type="evidence" value="ECO:0007669"/>
    <property type="project" value="UniProtKB-KW"/>
</dbReference>
<dbReference type="InterPro" id="IPR001841">
    <property type="entry name" value="Znf_RING"/>
</dbReference>
<evidence type="ECO:0000256" key="3">
    <source>
        <dbReference type="ARBA" id="ARBA00022729"/>
    </source>
</evidence>
<dbReference type="InterPro" id="IPR015943">
    <property type="entry name" value="WD40/YVTN_repeat-like_dom_sf"/>
</dbReference>
<feature type="domain" description="Ig-like" evidence="8">
    <location>
        <begin position="663"/>
        <end position="749"/>
    </location>
</feature>
<dbReference type="PROSITE" id="PS50835">
    <property type="entry name" value="IG_LIKE"/>
    <property type="match status" value="5"/>
</dbReference>
<dbReference type="Pfam" id="PF23756">
    <property type="entry name" value="Beta-prop_HPS5"/>
    <property type="match status" value="1"/>
</dbReference>
<keyword evidence="2" id="KW-0964">Secreted</keyword>
<keyword evidence="3" id="KW-0732">Signal</keyword>
<dbReference type="InterPro" id="IPR007110">
    <property type="entry name" value="Ig-like_dom"/>
</dbReference>
<keyword evidence="4 6" id="KW-0479">Metal-binding</keyword>
<dbReference type="Gene3D" id="2.60.40.10">
    <property type="entry name" value="Immunoglobulins"/>
    <property type="match status" value="5"/>
</dbReference>